<sequence>MQPSTGRRNPGPRSWVQADGVTGYSMFRSRLIADPYRTVAKTSLRRAVITLAANRGCSFTHRLLEKMAVGHEQEKCSSMPKFARRRCSSLLLPLFPRTFPPHLQPRNVTFFHRC</sequence>
<dbReference type="InParanoid" id="A0A3Q7NWE5"/>
<reference evidence="2" key="2">
    <citation type="submission" date="2025-08" db="UniProtKB">
        <authorList>
            <consortium name="RefSeq"/>
        </authorList>
    </citation>
    <scope>IDENTIFICATION</scope>
    <source>
        <tissue evidence="2">Blood</tissue>
    </source>
</reference>
<proteinExistence type="predicted"/>
<evidence type="ECO:0000313" key="2">
    <source>
        <dbReference type="RefSeq" id="XP_025725884.1"/>
    </source>
</evidence>
<dbReference type="RefSeq" id="XP_025725884.1">
    <property type="nucleotide sequence ID" value="XM_025870099.1"/>
</dbReference>
<dbReference type="Proteomes" id="UP000286641">
    <property type="component" value="Unplaced"/>
</dbReference>
<gene>
    <name evidence="2" type="primary">LOC112822427</name>
</gene>
<evidence type="ECO:0000313" key="1">
    <source>
        <dbReference type="Proteomes" id="UP000286641"/>
    </source>
</evidence>
<dbReference type="AlphaFoldDB" id="A0A3Q7NWE5"/>
<reference key="1">
    <citation type="submission" date="2019-01" db="UniProtKB">
        <authorList>
            <consortium name="RefSeq"/>
        </authorList>
    </citation>
    <scope>IDENTIFICATION</scope>
</reference>
<keyword evidence="1" id="KW-1185">Reference proteome</keyword>
<name>A0A3Q7NWE5_CALUR</name>
<organism evidence="1 2">
    <name type="scientific">Callorhinus ursinus</name>
    <name type="common">Northern fur seal</name>
    <dbReference type="NCBI Taxonomy" id="34884"/>
    <lineage>
        <taxon>Eukaryota</taxon>
        <taxon>Metazoa</taxon>
        <taxon>Chordata</taxon>
        <taxon>Craniata</taxon>
        <taxon>Vertebrata</taxon>
        <taxon>Euteleostomi</taxon>
        <taxon>Mammalia</taxon>
        <taxon>Eutheria</taxon>
        <taxon>Laurasiatheria</taxon>
        <taxon>Carnivora</taxon>
        <taxon>Caniformia</taxon>
        <taxon>Pinnipedia</taxon>
        <taxon>Otariidae</taxon>
        <taxon>Callorhinus</taxon>
    </lineage>
</organism>
<accession>A0A3Q7NWE5</accession>
<protein>
    <submittedName>
        <fullName evidence="2">Uncharacterized protein LOC112822427</fullName>
    </submittedName>
</protein>